<dbReference type="PROSITE" id="PS50042">
    <property type="entry name" value="CNMP_BINDING_3"/>
    <property type="match status" value="2"/>
</dbReference>
<evidence type="ECO:0000256" key="4">
    <source>
        <dbReference type="ARBA" id="ARBA00022989"/>
    </source>
</evidence>
<evidence type="ECO:0000256" key="6">
    <source>
        <dbReference type="ARBA" id="ARBA00023136"/>
    </source>
</evidence>
<evidence type="ECO:0000256" key="7">
    <source>
        <dbReference type="ARBA" id="ARBA00023286"/>
    </source>
</evidence>
<sequence length="649" mass="74284">MGEGRFFGEISVVFSCPRTASIRAQTNCDVFVLTKKDLDEVLTHYPQIRKKILETAEERQRMVAERAKAFAKKKEEDKKREEENKLKEKEEGTDQETLVIEEPAEPTPTFQQRLLTSVKAFKARLADLFIHFVILPDSKLRLIKYINCLFVFATTLTITYMVSKTRGIQADSSPGEHISLGICVWYCSIFIVLVMQSVVVKVTVARSRFGLLCRHDSKSLYFLSAAFQDHPWYLFAFNYLCELSFYVEIYLNFHMAYRNNIGEVISDGKTLLTNYVKGKFFLDVLASFPIDLFALAAPSNKRLLVLSYLRLLHLLRLVRMQQFFSELAQRLNIDVFKMRMSKFFFQLVIVIHVFACAWYCLACPLNECYPEENWVKHQGLLDSPALTRYCTAVYWVVATMTSTGYGDIHGDNSYEMVLASFVMVFGKLLFGFILGNIASTLANAEVRRVKYEEKLGAIQVIYAHMSDQHIPGTLQSRVMNFYEFIWNKNKGVDHSTLFYDMPICMNGELCLGMVKEIICSVPLFENTDLAFIRLLCTKVKPAHFHASEYIVRKGDIGQEMFIIGKGLVEVVTDEDPPEIIETLEKGDFYGESSLVYASPHKLSVRAVTHVDMLVLTKVDLDSVLAHYDDVAIQVKEVAERLYPTPSKTK</sequence>
<evidence type="ECO:0000259" key="11">
    <source>
        <dbReference type="PROSITE" id="PS50042"/>
    </source>
</evidence>
<proteinExistence type="predicted"/>
<dbReference type="CDD" id="cd00038">
    <property type="entry name" value="CAP_ED"/>
    <property type="match status" value="2"/>
</dbReference>
<dbReference type="InterPro" id="IPR005821">
    <property type="entry name" value="Ion_trans_dom"/>
</dbReference>
<keyword evidence="6 10" id="KW-0472">Membrane</keyword>
<feature type="transmembrane region" description="Helical" evidence="10">
    <location>
        <begin position="343"/>
        <end position="365"/>
    </location>
</feature>
<organism evidence="12 13">
    <name type="scientific">Porites evermanni</name>
    <dbReference type="NCBI Taxonomy" id="104178"/>
    <lineage>
        <taxon>Eukaryota</taxon>
        <taxon>Metazoa</taxon>
        <taxon>Cnidaria</taxon>
        <taxon>Anthozoa</taxon>
        <taxon>Hexacorallia</taxon>
        <taxon>Scleractinia</taxon>
        <taxon>Fungiina</taxon>
        <taxon>Poritidae</taxon>
        <taxon>Porites</taxon>
    </lineage>
</organism>
<keyword evidence="8" id="KW-0407">Ion channel</keyword>
<evidence type="ECO:0000256" key="9">
    <source>
        <dbReference type="SAM" id="MobiDB-lite"/>
    </source>
</evidence>
<feature type="region of interest" description="Disordered" evidence="9">
    <location>
        <begin position="73"/>
        <end position="96"/>
    </location>
</feature>
<dbReference type="InterPro" id="IPR050866">
    <property type="entry name" value="CNG_cation_channel"/>
</dbReference>
<dbReference type="SUPFAM" id="SSF81324">
    <property type="entry name" value="Voltage-gated potassium channels"/>
    <property type="match status" value="1"/>
</dbReference>
<evidence type="ECO:0000256" key="8">
    <source>
        <dbReference type="ARBA" id="ARBA00023303"/>
    </source>
</evidence>
<evidence type="ECO:0000313" key="12">
    <source>
        <dbReference type="EMBL" id="CAH3191619.1"/>
    </source>
</evidence>
<evidence type="ECO:0000256" key="10">
    <source>
        <dbReference type="SAM" id="Phobius"/>
    </source>
</evidence>
<feature type="transmembrane region" description="Helical" evidence="10">
    <location>
        <begin position="145"/>
        <end position="163"/>
    </location>
</feature>
<evidence type="ECO:0000256" key="5">
    <source>
        <dbReference type="ARBA" id="ARBA00023065"/>
    </source>
</evidence>
<accession>A0ABN8SKQ6</accession>
<dbReference type="InterPro" id="IPR003938">
    <property type="entry name" value="K_chnl_volt-dep_EAG/ELK/ERG"/>
</dbReference>
<keyword evidence="7" id="KW-1071">Ligand-gated ion channel</keyword>
<dbReference type="Gene3D" id="2.60.120.10">
    <property type="entry name" value="Jelly Rolls"/>
    <property type="match status" value="2"/>
</dbReference>
<dbReference type="PANTHER" id="PTHR45638">
    <property type="entry name" value="CYCLIC NUCLEOTIDE-GATED CATION CHANNEL SUBUNIT A"/>
    <property type="match status" value="1"/>
</dbReference>
<dbReference type="Pfam" id="PF00027">
    <property type="entry name" value="cNMP_binding"/>
    <property type="match status" value="2"/>
</dbReference>
<dbReference type="Proteomes" id="UP001159427">
    <property type="component" value="Unassembled WGS sequence"/>
</dbReference>
<dbReference type="Gene3D" id="1.10.287.70">
    <property type="match status" value="1"/>
</dbReference>
<evidence type="ECO:0000256" key="2">
    <source>
        <dbReference type="ARBA" id="ARBA00022448"/>
    </source>
</evidence>
<dbReference type="PROSITE" id="PS00888">
    <property type="entry name" value="CNMP_BINDING_1"/>
    <property type="match status" value="1"/>
</dbReference>
<dbReference type="PANTHER" id="PTHR45638:SF19">
    <property type="entry name" value="CYCLIC NUCLEOTIDE-BINDING DOMAIN-CONTAINING PROTEIN"/>
    <property type="match status" value="1"/>
</dbReference>
<evidence type="ECO:0000313" key="13">
    <source>
        <dbReference type="Proteomes" id="UP001159427"/>
    </source>
</evidence>
<dbReference type="PROSITE" id="PS00889">
    <property type="entry name" value="CNMP_BINDING_2"/>
    <property type="match status" value="1"/>
</dbReference>
<feature type="compositionally biased region" description="Basic and acidic residues" evidence="9">
    <location>
        <begin position="73"/>
        <end position="92"/>
    </location>
</feature>
<dbReference type="InterPro" id="IPR000595">
    <property type="entry name" value="cNMP-bd_dom"/>
</dbReference>
<evidence type="ECO:0000256" key="3">
    <source>
        <dbReference type="ARBA" id="ARBA00022692"/>
    </source>
</evidence>
<protein>
    <recommendedName>
        <fullName evidence="11">Cyclic nucleotide-binding domain-containing protein</fullName>
    </recommendedName>
</protein>
<dbReference type="PRINTS" id="PR01463">
    <property type="entry name" value="EAGCHANLFMLY"/>
</dbReference>
<feature type="transmembrane region" description="Helical" evidence="10">
    <location>
        <begin position="417"/>
        <end position="438"/>
    </location>
</feature>
<dbReference type="InterPro" id="IPR018490">
    <property type="entry name" value="cNMP-bd_dom_sf"/>
</dbReference>
<comment type="caution">
    <text evidence="12">The sequence shown here is derived from an EMBL/GenBank/DDBJ whole genome shotgun (WGS) entry which is preliminary data.</text>
</comment>
<keyword evidence="13" id="KW-1185">Reference proteome</keyword>
<evidence type="ECO:0000256" key="1">
    <source>
        <dbReference type="ARBA" id="ARBA00004141"/>
    </source>
</evidence>
<dbReference type="InterPro" id="IPR018488">
    <property type="entry name" value="cNMP-bd_CS"/>
</dbReference>
<dbReference type="InterPro" id="IPR014710">
    <property type="entry name" value="RmlC-like_jellyroll"/>
</dbReference>
<name>A0ABN8SKQ6_9CNID</name>
<dbReference type="Pfam" id="PF00520">
    <property type="entry name" value="Ion_trans"/>
    <property type="match status" value="1"/>
</dbReference>
<keyword evidence="5" id="KW-0406">Ion transport</keyword>
<feature type="domain" description="Cyclic nucleotide-binding" evidence="11">
    <location>
        <begin position="1"/>
        <end position="59"/>
    </location>
</feature>
<reference evidence="12 13" key="1">
    <citation type="submission" date="2022-05" db="EMBL/GenBank/DDBJ databases">
        <authorList>
            <consortium name="Genoscope - CEA"/>
            <person name="William W."/>
        </authorList>
    </citation>
    <scope>NUCLEOTIDE SEQUENCE [LARGE SCALE GENOMIC DNA]</scope>
</reference>
<dbReference type="Gene3D" id="1.10.287.630">
    <property type="entry name" value="Helix hairpin bin"/>
    <property type="match status" value="1"/>
</dbReference>
<keyword evidence="3 10" id="KW-0812">Transmembrane</keyword>
<keyword evidence="4 10" id="KW-1133">Transmembrane helix</keyword>
<gene>
    <name evidence="12" type="ORF">PEVE_00022154</name>
</gene>
<comment type="subcellular location">
    <subcellularLocation>
        <location evidence="1">Membrane</location>
        <topology evidence="1">Multi-pass membrane protein</topology>
    </subcellularLocation>
</comment>
<keyword evidence="2" id="KW-0813">Transport</keyword>
<dbReference type="SMART" id="SM00100">
    <property type="entry name" value="cNMP"/>
    <property type="match status" value="1"/>
</dbReference>
<feature type="transmembrane region" description="Helical" evidence="10">
    <location>
        <begin position="178"/>
        <end position="200"/>
    </location>
</feature>
<dbReference type="EMBL" id="CALNXI010002964">
    <property type="protein sequence ID" value="CAH3191619.1"/>
    <property type="molecule type" value="Genomic_DNA"/>
</dbReference>
<dbReference type="SUPFAM" id="SSF51206">
    <property type="entry name" value="cAMP-binding domain-like"/>
    <property type="match status" value="2"/>
</dbReference>
<feature type="domain" description="Cyclic nucleotide-binding" evidence="11">
    <location>
        <begin position="523"/>
        <end position="624"/>
    </location>
</feature>